<dbReference type="RefSeq" id="WP_033241425.1">
    <property type="nucleotide sequence ID" value="NZ_JBIRUQ010000001.1"/>
</dbReference>
<accession>A0ABW7TH78</accession>
<evidence type="ECO:0000313" key="2">
    <source>
        <dbReference type="EMBL" id="MFI1459592.1"/>
    </source>
</evidence>
<gene>
    <name evidence="2" type="ORF">ACH4WX_02590</name>
</gene>
<sequence length="68" mass="7209">MWIQGSVRHRADIGATGEMPEGIGELTGTVGIGLNQERDRLRTTGCGTDIPAHHLTCGFAHRAEPAGQ</sequence>
<comment type="caution">
    <text evidence="2">The sequence shown here is derived from an EMBL/GenBank/DDBJ whole genome shotgun (WGS) entry which is preliminary data.</text>
</comment>
<evidence type="ECO:0000313" key="3">
    <source>
        <dbReference type="Proteomes" id="UP001611263"/>
    </source>
</evidence>
<proteinExistence type="predicted"/>
<feature type="region of interest" description="Disordered" evidence="1">
    <location>
        <begin position="1"/>
        <end position="24"/>
    </location>
</feature>
<organism evidence="2 3">
    <name type="scientific">Nocardia carnea</name>
    <dbReference type="NCBI Taxonomy" id="37328"/>
    <lineage>
        <taxon>Bacteria</taxon>
        <taxon>Bacillati</taxon>
        <taxon>Actinomycetota</taxon>
        <taxon>Actinomycetes</taxon>
        <taxon>Mycobacteriales</taxon>
        <taxon>Nocardiaceae</taxon>
        <taxon>Nocardia</taxon>
    </lineage>
</organism>
<dbReference type="Proteomes" id="UP001611263">
    <property type="component" value="Unassembled WGS sequence"/>
</dbReference>
<protein>
    <submittedName>
        <fullName evidence="2">Uncharacterized protein</fullName>
    </submittedName>
</protein>
<dbReference type="GeneID" id="93506161"/>
<reference evidence="2 3" key="1">
    <citation type="submission" date="2024-10" db="EMBL/GenBank/DDBJ databases">
        <title>The Natural Products Discovery Center: Release of the First 8490 Sequenced Strains for Exploring Actinobacteria Biosynthetic Diversity.</title>
        <authorList>
            <person name="Kalkreuter E."/>
            <person name="Kautsar S.A."/>
            <person name="Yang D."/>
            <person name="Bader C.D."/>
            <person name="Teijaro C.N."/>
            <person name="Fluegel L."/>
            <person name="Davis C.M."/>
            <person name="Simpson J.R."/>
            <person name="Lauterbach L."/>
            <person name="Steele A.D."/>
            <person name="Gui C."/>
            <person name="Meng S."/>
            <person name="Li G."/>
            <person name="Viehrig K."/>
            <person name="Ye F."/>
            <person name="Su P."/>
            <person name="Kiefer A.F."/>
            <person name="Nichols A."/>
            <person name="Cepeda A.J."/>
            <person name="Yan W."/>
            <person name="Fan B."/>
            <person name="Jiang Y."/>
            <person name="Adhikari A."/>
            <person name="Zheng C.-J."/>
            <person name="Schuster L."/>
            <person name="Cowan T.M."/>
            <person name="Smanski M.J."/>
            <person name="Chevrette M.G."/>
            <person name="De Carvalho L.P.S."/>
            <person name="Shen B."/>
        </authorList>
    </citation>
    <scope>NUCLEOTIDE SEQUENCE [LARGE SCALE GENOMIC DNA]</scope>
    <source>
        <strain evidence="2 3">NPDC020568</strain>
    </source>
</reference>
<name>A0ABW7TH78_9NOCA</name>
<dbReference type="EMBL" id="JBIRUQ010000001">
    <property type="protein sequence ID" value="MFI1459592.1"/>
    <property type="molecule type" value="Genomic_DNA"/>
</dbReference>
<keyword evidence="3" id="KW-1185">Reference proteome</keyword>
<evidence type="ECO:0000256" key="1">
    <source>
        <dbReference type="SAM" id="MobiDB-lite"/>
    </source>
</evidence>